<reference evidence="7 8" key="1">
    <citation type="submission" date="2006-10" db="EMBL/GenBank/DDBJ databases">
        <title>Complete sequence of chromosome of Pelobacter propionicus DSM 2379.</title>
        <authorList>
            <consortium name="US DOE Joint Genome Institute"/>
            <person name="Copeland A."/>
            <person name="Lucas S."/>
            <person name="Lapidus A."/>
            <person name="Barry K."/>
            <person name="Detter J.C."/>
            <person name="Glavina del Rio T."/>
            <person name="Hammon N."/>
            <person name="Israni S."/>
            <person name="Dalin E."/>
            <person name="Tice H."/>
            <person name="Pitluck S."/>
            <person name="Saunders E."/>
            <person name="Brettin T."/>
            <person name="Bruce D."/>
            <person name="Han C."/>
            <person name="Tapia R."/>
            <person name="Schmutz J."/>
            <person name="Larimer F."/>
            <person name="Land M."/>
            <person name="Hauser L."/>
            <person name="Kyrpides N."/>
            <person name="Kim E."/>
            <person name="Lovley D."/>
            <person name="Richardson P."/>
        </authorList>
    </citation>
    <scope>NUCLEOTIDE SEQUENCE [LARGE SCALE GENOMIC DNA]</scope>
    <source>
        <strain evidence="8">DSM 2379 / NBRC 103807 / OttBd1</strain>
    </source>
</reference>
<dbReference type="Pfam" id="PF04002">
    <property type="entry name" value="RadC"/>
    <property type="match status" value="1"/>
</dbReference>
<dbReference type="KEGG" id="ppd:Ppro_2277"/>
<dbReference type="HOGENOM" id="CLU_073529_3_0_7"/>
<keyword evidence="8" id="KW-1185">Reference proteome</keyword>
<dbReference type="Gene3D" id="3.40.140.10">
    <property type="entry name" value="Cytidine Deaminase, domain 2"/>
    <property type="match status" value="1"/>
</dbReference>
<evidence type="ECO:0000256" key="4">
    <source>
        <dbReference type="ARBA" id="ARBA00022833"/>
    </source>
</evidence>
<evidence type="ECO:0000259" key="6">
    <source>
        <dbReference type="PROSITE" id="PS50249"/>
    </source>
</evidence>
<dbReference type="GO" id="GO:0046872">
    <property type="term" value="F:metal ion binding"/>
    <property type="evidence" value="ECO:0007669"/>
    <property type="project" value="UniProtKB-KW"/>
</dbReference>
<evidence type="ECO:0000313" key="8">
    <source>
        <dbReference type="Proteomes" id="UP000006732"/>
    </source>
</evidence>
<sequence length="166" mass="18766">MTIETLFGQEQVPAKPRAIRLKKIRAVYETLTIKEGNSRYLKPFTRYSSPEQVFETFNFLRHETKEYFFAIHLDGKNRICCVDEVSVGSLNQSVVHPREVFKTALLSSAAAIILMHNHPSGDPAPSREDIEITKRLKEAGELIGVKVLDHIIIGDNFHSFASQGLL</sequence>
<dbReference type="InterPro" id="IPR025657">
    <property type="entry name" value="RadC_JAB"/>
</dbReference>
<dbReference type="EMBL" id="CP000482">
    <property type="protein sequence ID" value="ABK99884.1"/>
    <property type="molecule type" value="Genomic_DNA"/>
</dbReference>
<dbReference type="GO" id="GO:0006508">
    <property type="term" value="P:proteolysis"/>
    <property type="evidence" value="ECO:0007669"/>
    <property type="project" value="UniProtKB-KW"/>
</dbReference>
<organism evidence="7 8">
    <name type="scientific">Pelobacter propionicus (strain DSM 2379 / NBRC 103807 / OttBd1)</name>
    <dbReference type="NCBI Taxonomy" id="338966"/>
    <lineage>
        <taxon>Bacteria</taxon>
        <taxon>Pseudomonadati</taxon>
        <taxon>Thermodesulfobacteriota</taxon>
        <taxon>Desulfuromonadia</taxon>
        <taxon>Desulfuromonadales</taxon>
        <taxon>Desulfuromonadaceae</taxon>
        <taxon>Pelobacter</taxon>
    </lineage>
</organism>
<evidence type="ECO:0000256" key="5">
    <source>
        <dbReference type="ARBA" id="ARBA00023049"/>
    </source>
</evidence>
<accession>A1ARB4</accession>
<name>A1ARB4_PELPD</name>
<dbReference type="PANTHER" id="PTHR30471:SF3">
    <property type="entry name" value="UPF0758 PROTEIN YEES-RELATED"/>
    <property type="match status" value="1"/>
</dbReference>
<dbReference type="Proteomes" id="UP000006732">
    <property type="component" value="Chromosome"/>
</dbReference>
<dbReference type="PANTHER" id="PTHR30471">
    <property type="entry name" value="DNA REPAIR PROTEIN RADC"/>
    <property type="match status" value="1"/>
</dbReference>
<keyword evidence="2" id="KW-0479">Metal-binding</keyword>
<dbReference type="CDD" id="cd08071">
    <property type="entry name" value="MPN_DUF2466"/>
    <property type="match status" value="1"/>
</dbReference>
<dbReference type="OrthoDB" id="9804482at2"/>
<dbReference type="InterPro" id="IPR020891">
    <property type="entry name" value="UPF0758_CS"/>
</dbReference>
<keyword evidence="5" id="KW-0482">Metalloprotease</keyword>
<evidence type="ECO:0000256" key="3">
    <source>
        <dbReference type="ARBA" id="ARBA00022801"/>
    </source>
</evidence>
<dbReference type="STRING" id="338966.Ppro_2277"/>
<evidence type="ECO:0000256" key="1">
    <source>
        <dbReference type="ARBA" id="ARBA00022670"/>
    </source>
</evidence>
<dbReference type="InterPro" id="IPR037518">
    <property type="entry name" value="MPN"/>
</dbReference>
<proteinExistence type="predicted"/>
<keyword evidence="3" id="KW-0378">Hydrolase</keyword>
<evidence type="ECO:0000256" key="2">
    <source>
        <dbReference type="ARBA" id="ARBA00022723"/>
    </source>
</evidence>
<dbReference type="eggNOG" id="COG2003">
    <property type="taxonomic scope" value="Bacteria"/>
</dbReference>
<dbReference type="InterPro" id="IPR001405">
    <property type="entry name" value="UPF0758"/>
</dbReference>
<dbReference type="NCBIfam" id="TIGR00608">
    <property type="entry name" value="radc"/>
    <property type="match status" value="1"/>
</dbReference>
<protein>
    <submittedName>
        <fullName evidence="7">DNA repair protein RadC</fullName>
    </submittedName>
</protein>
<feature type="domain" description="MPN" evidence="6">
    <location>
        <begin position="46"/>
        <end position="166"/>
    </location>
</feature>
<dbReference type="RefSeq" id="WP_011736140.1">
    <property type="nucleotide sequence ID" value="NC_008609.1"/>
</dbReference>
<dbReference type="AlphaFoldDB" id="A1ARB4"/>
<keyword evidence="4" id="KW-0862">Zinc</keyword>
<keyword evidence="1" id="KW-0645">Protease</keyword>
<dbReference type="PROSITE" id="PS01302">
    <property type="entry name" value="UPF0758"/>
    <property type="match status" value="1"/>
</dbReference>
<gene>
    <name evidence="7" type="ordered locus">Ppro_2277</name>
</gene>
<evidence type="ECO:0000313" key="7">
    <source>
        <dbReference type="EMBL" id="ABK99884.1"/>
    </source>
</evidence>
<dbReference type="GO" id="GO:0008237">
    <property type="term" value="F:metallopeptidase activity"/>
    <property type="evidence" value="ECO:0007669"/>
    <property type="project" value="UniProtKB-KW"/>
</dbReference>
<dbReference type="PROSITE" id="PS50249">
    <property type="entry name" value="MPN"/>
    <property type="match status" value="1"/>
</dbReference>